<evidence type="ECO:0000256" key="10">
    <source>
        <dbReference type="ARBA" id="ARBA00022777"/>
    </source>
</evidence>
<keyword evidence="9 14" id="KW-0547">Nucleotide-binding</keyword>
<evidence type="ECO:0000256" key="11">
    <source>
        <dbReference type="ARBA" id="ARBA00022840"/>
    </source>
</evidence>
<keyword evidence="8" id="KW-0677">Repeat</keyword>
<keyword evidence="17" id="KW-1185">Reference proteome</keyword>
<keyword evidence="10" id="KW-0418">Kinase</keyword>
<dbReference type="PANTHER" id="PTHR27008:SF398">
    <property type="entry name" value="PROTEIN KINASE DOMAIN-CONTAINING PROTEIN"/>
    <property type="match status" value="1"/>
</dbReference>
<dbReference type="Proteomes" id="UP000827721">
    <property type="component" value="Unassembled WGS sequence"/>
</dbReference>
<accession>A0ABQ8HWL6</accession>
<feature type="domain" description="Protein kinase" evidence="15">
    <location>
        <begin position="49"/>
        <end position="325"/>
    </location>
</feature>
<dbReference type="InterPro" id="IPR001611">
    <property type="entry name" value="Leu-rich_rpt"/>
</dbReference>
<keyword evidence="3" id="KW-0723">Serine/threonine-protein kinase</keyword>
<keyword evidence="11 14" id="KW-0067">ATP-binding</keyword>
<evidence type="ECO:0000256" key="2">
    <source>
        <dbReference type="ARBA" id="ARBA00008684"/>
    </source>
</evidence>
<evidence type="ECO:0000256" key="8">
    <source>
        <dbReference type="ARBA" id="ARBA00022737"/>
    </source>
</evidence>
<dbReference type="PANTHER" id="PTHR27008">
    <property type="entry name" value="OS04G0122200 PROTEIN"/>
    <property type="match status" value="1"/>
</dbReference>
<evidence type="ECO:0000256" key="9">
    <source>
        <dbReference type="ARBA" id="ARBA00022741"/>
    </source>
</evidence>
<proteinExistence type="inferred from homology"/>
<dbReference type="Gene3D" id="1.10.510.10">
    <property type="entry name" value="Transferase(Phosphotransferase) domain 1"/>
    <property type="match status" value="1"/>
</dbReference>
<dbReference type="EMBL" id="JAFEMO010000006">
    <property type="protein sequence ID" value="KAH7568751.1"/>
    <property type="molecule type" value="Genomic_DNA"/>
</dbReference>
<evidence type="ECO:0000256" key="7">
    <source>
        <dbReference type="ARBA" id="ARBA00022729"/>
    </source>
</evidence>
<evidence type="ECO:0000313" key="17">
    <source>
        <dbReference type="Proteomes" id="UP000827721"/>
    </source>
</evidence>
<dbReference type="InterPro" id="IPR055414">
    <property type="entry name" value="LRR_R13L4/SHOC2-like"/>
</dbReference>
<dbReference type="SMART" id="SM00220">
    <property type="entry name" value="S_TKc"/>
    <property type="match status" value="1"/>
</dbReference>
<dbReference type="Pfam" id="PF07714">
    <property type="entry name" value="PK_Tyr_Ser-Thr"/>
    <property type="match status" value="1"/>
</dbReference>
<dbReference type="InterPro" id="IPR011009">
    <property type="entry name" value="Kinase-like_dom_sf"/>
</dbReference>
<dbReference type="SUPFAM" id="SSF52047">
    <property type="entry name" value="RNI-like"/>
    <property type="match status" value="1"/>
</dbReference>
<comment type="caution">
    <text evidence="16">The sequence shown here is derived from an EMBL/GenBank/DDBJ whole genome shotgun (WGS) entry which is preliminary data.</text>
</comment>
<organism evidence="16 17">
    <name type="scientific">Xanthoceras sorbifolium</name>
    <dbReference type="NCBI Taxonomy" id="99658"/>
    <lineage>
        <taxon>Eukaryota</taxon>
        <taxon>Viridiplantae</taxon>
        <taxon>Streptophyta</taxon>
        <taxon>Embryophyta</taxon>
        <taxon>Tracheophyta</taxon>
        <taxon>Spermatophyta</taxon>
        <taxon>Magnoliopsida</taxon>
        <taxon>eudicotyledons</taxon>
        <taxon>Gunneridae</taxon>
        <taxon>Pentapetalae</taxon>
        <taxon>rosids</taxon>
        <taxon>malvids</taxon>
        <taxon>Sapindales</taxon>
        <taxon>Sapindaceae</taxon>
        <taxon>Xanthoceroideae</taxon>
        <taxon>Xanthoceras</taxon>
    </lineage>
</organism>
<dbReference type="InterPro" id="IPR003591">
    <property type="entry name" value="Leu-rich_rpt_typical-subtyp"/>
</dbReference>
<dbReference type="PROSITE" id="PS00108">
    <property type="entry name" value="PROTEIN_KINASE_ST"/>
    <property type="match status" value="1"/>
</dbReference>
<dbReference type="SUPFAM" id="SSF52058">
    <property type="entry name" value="L domain-like"/>
    <property type="match status" value="1"/>
</dbReference>
<dbReference type="InterPro" id="IPR001245">
    <property type="entry name" value="Ser-Thr/Tyr_kinase_cat_dom"/>
</dbReference>
<dbReference type="InterPro" id="IPR017441">
    <property type="entry name" value="Protein_kinase_ATP_BS"/>
</dbReference>
<keyword evidence="12" id="KW-1133">Transmembrane helix</keyword>
<comment type="subcellular location">
    <subcellularLocation>
        <location evidence="1">Membrane</location>
    </subcellularLocation>
</comment>
<dbReference type="Pfam" id="PF08263">
    <property type="entry name" value="LRRNT_2"/>
    <property type="match status" value="1"/>
</dbReference>
<reference evidence="16 17" key="1">
    <citation type="submission" date="2021-02" db="EMBL/GenBank/DDBJ databases">
        <title>Plant Genome Project.</title>
        <authorList>
            <person name="Zhang R.-G."/>
        </authorList>
    </citation>
    <scope>NUCLEOTIDE SEQUENCE [LARGE SCALE GENOMIC DNA]</scope>
    <source>
        <tissue evidence="16">Leaves</tissue>
    </source>
</reference>
<evidence type="ECO:0000256" key="3">
    <source>
        <dbReference type="ARBA" id="ARBA00022527"/>
    </source>
</evidence>
<keyword evidence="6" id="KW-0812">Transmembrane</keyword>
<evidence type="ECO:0000256" key="4">
    <source>
        <dbReference type="ARBA" id="ARBA00022614"/>
    </source>
</evidence>
<evidence type="ECO:0000256" key="12">
    <source>
        <dbReference type="ARBA" id="ARBA00022989"/>
    </source>
</evidence>
<dbReference type="InterPro" id="IPR008271">
    <property type="entry name" value="Ser/Thr_kinase_AS"/>
</dbReference>
<keyword evidence="13" id="KW-0472">Membrane</keyword>
<evidence type="ECO:0000256" key="13">
    <source>
        <dbReference type="ARBA" id="ARBA00023136"/>
    </source>
</evidence>
<dbReference type="SMART" id="SM00369">
    <property type="entry name" value="LRR_TYP"/>
    <property type="match status" value="10"/>
</dbReference>
<protein>
    <recommendedName>
        <fullName evidence="15">Protein kinase domain-containing protein</fullName>
    </recommendedName>
</protein>
<name>A0ABQ8HWL6_9ROSI</name>
<feature type="binding site" evidence="14">
    <location>
        <position position="77"/>
    </location>
    <ligand>
        <name>ATP</name>
        <dbReference type="ChEBI" id="CHEBI:30616"/>
    </ligand>
</feature>
<evidence type="ECO:0000259" key="15">
    <source>
        <dbReference type="PROSITE" id="PS50011"/>
    </source>
</evidence>
<keyword evidence="4" id="KW-0433">Leucine-rich repeat</keyword>
<evidence type="ECO:0000313" key="16">
    <source>
        <dbReference type="EMBL" id="KAH7568751.1"/>
    </source>
</evidence>
<dbReference type="InterPro" id="IPR051809">
    <property type="entry name" value="Plant_receptor-like_S/T_kinase"/>
</dbReference>
<dbReference type="InterPro" id="IPR000719">
    <property type="entry name" value="Prot_kinase_dom"/>
</dbReference>
<dbReference type="SUPFAM" id="SSF56112">
    <property type="entry name" value="Protein kinase-like (PK-like)"/>
    <property type="match status" value="1"/>
</dbReference>
<dbReference type="PROSITE" id="PS50011">
    <property type="entry name" value="PROTEIN_KINASE_DOM"/>
    <property type="match status" value="1"/>
</dbReference>
<keyword evidence="5" id="KW-0808">Transferase</keyword>
<evidence type="ECO:0000256" key="5">
    <source>
        <dbReference type="ARBA" id="ARBA00022679"/>
    </source>
</evidence>
<evidence type="ECO:0000256" key="1">
    <source>
        <dbReference type="ARBA" id="ARBA00004370"/>
    </source>
</evidence>
<dbReference type="InterPro" id="IPR032675">
    <property type="entry name" value="LRR_dom_sf"/>
</dbReference>
<dbReference type="PROSITE" id="PS00107">
    <property type="entry name" value="PROTEIN_KINASE_ATP"/>
    <property type="match status" value="1"/>
</dbReference>
<sequence>MIIIVIAFIFVLRRCKKSRRKLPTDADMSPQGTWRRISYLELQRATDGFSQRNLLGIGSFGAVYKGRLSDETTVAVKVSYQQSEGELKSFDIECELLRSIRHRNLIKIISSCSNHDFKALILEYMPNGSLEKCLYSGNCFLDILHRLNIMIDVASALEYLHFGYSIPIIHCDLKPNNVLLDESMIAHLSDFGISKLLGDEESMMQTETLATIGYMAPEYGREGKVSRKSDVYSYGIMLMETFTRKKPTDEIFAGELSLGHWVNNALQRSVMDVVDRNLLSSDDRSISAKEECMSSILNLAMDCTMDVAEKRIDMKTVGKTLHAWFFHNQSRMHVSLPHADMLPQMQGASYLTMSVTNITTDQSALLSLKAHITHDPQNILATNWSSATSVCNWIGVACGARHHRVTTLELTDMGLTGTIPTEMGNLSFLSRLSFHNNSFYSSLPEELGNLGRLKYIRFGNNNFVGAIPSSLCYLPKLEALDLSKNMLQGYIPETIGNLPKLKRIYLDENGLSGSIPSTIFNISSLQVLDFSDNQLSGSIPATIFNMSFLQIIDFSTNNLSGPLPSDMFYHLSSVQELYLSWNHFFGALPSNLFLCKELRILSLSYNNLEGTIPAEIGNLTMLNTLYLGFNNFKGGIPQKIGDLESLQLLSLPQSSLTGSIPSEIGNLTQLKWLNLLYNNLTGTIPSEIGDLHNLESLILGVNSIRGLIPSTVFNISMMRNIALSDNHLSGQLPSSIGLQLRNLEYLILASNEFSGVIPSSISNASKLTTIELSLNSFAGFIPHELGNLRNLQRLHMARNYLTSRSSSSELSFLSSLTNCRNLTSLVLYGNPLNGTLPASIGNLSTALQSLALYESNIKGSIPREIGNLSSLTSLNLENNELTGTISTTVGRLLELQYLSLQNNKL</sequence>
<evidence type="ECO:0000256" key="6">
    <source>
        <dbReference type="ARBA" id="ARBA00022692"/>
    </source>
</evidence>
<dbReference type="Pfam" id="PF13855">
    <property type="entry name" value="LRR_8"/>
    <property type="match status" value="2"/>
</dbReference>
<dbReference type="Pfam" id="PF23598">
    <property type="entry name" value="LRR_14"/>
    <property type="match status" value="2"/>
</dbReference>
<gene>
    <name evidence="16" type="ORF">JRO89_XS06G0043900</name>
</gene>
<evidence type="ECO:0000256" key="14">
    <source>
        <dbReference type="PROSITE-ProRule" id="PRU10141"/>
    </source>
</evidence>
<keyword evidence="7" id="KW-0732">Signal</keyword>
<dbReference type="Gene3D" id="3.80.10.10">
    <property type="entry name" value="Ribonuclease Inhibitor"/>
    <property type="match status" value="4"/>
</dbReference>
<dbReference type="InterPro" id="IPR013210">
    <property type="entry name" value="LRR_N_plant-typ"/>
</dbReference>
<comment type="similarity">
    <text evidence="2">Belongs to the protein kinase superfamily. Ser/Thr protein kinase family.</text>
</comment>
<dbReference type="Gene3D" id="3.30.200.20">
    <property type="entry name" value="Phosphorylase Kinase, domain 1"/>
    <property type="match status" value="1"/>
</dbReference>